<dbReference type="OrthoDB" id="634996at2"/>
<keyword evidence="5" id="KW-1185">Reference proteome</keyword>
<keyword evidence="2" id="KW-0732">Signal</keyword>
<dbReference type="EMBL" id="SGXA01000001">
    <property type="protein sequence ID" value="RZS75833.1"/>
    <property type="molecule type" value="Genomic_DNA"/>
</dbReference>
<evidence type="ECO:0000259" key="3">
    <source>
        <dbReference type="PROSITE" id="PS51352"/>
    </source>
</evidence>
<proteinExistence type="predicted"/>
<evidence type="ECO:0000313" key="4">
    <source>
        <dbReference type="EMBL" id="RZS75833.1"/>
    </source>
</evidence>
<dbReference type="AlphaFoldDB" id="A0A4Q7N4A2"/>
<feature type="domain" description="Thioredoxin" evidence="3">
    <location>
        <begin position="519"/>
        <end position="678"/>
    </location>
</feature>
<reference evidence="4 5" key="1">
    <citation type="submission" date="2019-02" db="EMBL/GenBank/DDBJ databases">
        <title>Genomic Encyclopedia of Type Strains, Phase IV (KMG-IV): sequencing the most valuable type-strain genomes for metagenomic binning, comparative biology and taxonomic classification.</title>
        <authorList>
            <person name="Goeker M."/>
        </authorList>
    </citation>
    <scope>NUCLEOTIDE SEQUENCE [LARGE SCALE GENOMIC DNA]</scope>
    <source>
        <strain evidence="4 5">DSM 18116</strain>
    </source>
</reference>
<evidence type="ECO:0000313" key="5">
    <source>
        <dbReference type="Proteomes" id="UP000293874"/>
    </source>
</evidence>
<feature type="domain" description="Thioredoxin" evidence="3">
    <location>
        <begin position="143"/>
        <end position="288"/>
    </location>
</feature>
<dbReference type="GO" id="GO:0016491">
    <property type="term" value="F:oxidoreductase activity"/>
    <property type="evidence" value="ECO:0007669"/>
    <property type="project" value="InterPro"/>
</dbReference>
<evidence type="ECO:0000256" key="2">
    <source>
        <dbReference type="SAM" id="SignalP"/>
    </source>
</evidence>
<dbReference type="SUPFAM" id="SSF52833">
    <property type="entry name" value="Thioredoxin-like"/>
    <property type="match status" value="2"/>
</dbReference>
<dbReference type="PROSITE" id="PS51352">
    <property type="entry name" value="THIOREDOXIN_2"/>
    <property type="match status" value="2"/>
</dbReference>
<dbReference type="InterPro" id="IPR017937">
    <property type="entry name" value="Thioredoxin_CS"/>
</dbReference>
<comment type="caution">
    <text evidence="4">The sequence shown here is derived from an EMBL/GenBank/DDBJ whole genome shotgun (WGS) entry which is preliminary data.</text>
</comment>
<dbReference type="RefSeq" id="WP_130540173.1">
    <property type="nucleotide sequence ID" value="NZ_CP042431.1"/>
</dbReference>
<feature type="signal peptide" evidence="2">
    <location>
        <begin position="1"/>
        <end position="20"/>
    </location>
</feature>
<organism evidence="4 5">
    <name type="scientific">Pseudobacter ginsenosidimutans</name>
    <dbReference type="NCBI Taxonomy" id="661488"/>
    <lineage>
        <taxon>Bacteria</taxon>
        <taxon>Pseudomonadati</taxon>
        <taxon>Bacteroidota</taxon>
        <taxon>Chitinophagia</taxon>
        <taxon>Chitinophagales</taxon>
        <taxon>Chitinophagaceae</taxon>
        <taxon>Pseudobacter</taxon>
    </lineage>
</organism>
<dbReference type="PANTHER" id="PTHR42852:SF17">
    <property type="entry name" value="THIOREDOXIN-LIKE PROTEIN HI_1115"/>
    <property type="match status" value="1"/>
</dbReference>
<dbReference type="Proteomes" id="UP000293874">
    <property type="component" value="Unassembled WGS sequence"/>
</dbReference>
<evidence type="ECO:0000256" key="1">
    <source>
        <dbReference type="ARBA" id="ARBA00023284"/>
    </source>
</evidence>
<dbReference type="InterPro" id="IPR000866">
    <property type="entry name" value="AhpC/TSA"/>
</dbReference>
<name>A0A4Q7N4A2_9BACT</name>
<dbReference type="InterPro" id="IPR013766">
    <property type="entry name" value="Thioredoxin_domain"/>
</dbReference>
<keyword evidence="1" id="KW-0676">Redox-active center</keyword>
<dbReference type="GO" id="GO:0016209">
    <property type="term" value="F:antioxidant activity"/>
    <property type="evidence" value="ECO:0007669"/>
    <property type="project" value="InterPro"/>
</dbReference>
<dbReference type="Pfam" id="PF00578">
    <property type="entry name" value="AhpC-TSA"/>
    <property type="match status" value="2"/>
</dbReference>
<dbReference type="PANTHER" id="PTHR42852">
    <property type="entry name" value="THIOL:DISULFIDE INTERCHANGE PROTEIN DSBE"/>
    <property type="match status" value="1"/>
</dbReference>
<sequence>MKQLFLSTLLIATLLSAANAQSKRKDDPFFKKYEKTFAKIDKKIKATDKEIFSDTARLKNDSAFRSQSFKTIGTLRKERQELEKAFVKQYPNSMISYDIVRKQLGSTSNVDRINKELSQLGPDVMKSTDAMEYLQVVEKMKTVGVGNIAPDFTMTDTAGKPVSLSDFRGKYVLIDFWASWCGPCRAENPFVVKAYKQFRNQNFTVLGVSLDKEGAKDAWLKAIHDDQLKWTHVSDLQWWKNAAAKKYFVSGIPANFLIDPNGKIIARDLRGQKLMDTLHQKLPDYNAITSAIIKTSKMMGDKESSAEARVLFDSIFTKYPPKDYEHIHFAFELLRYIMASIYMKDNQPAALDMLSQIRYPLTRQQAVPHIANRMMEAGKLNDAEDLLLKEINSLKGTNGQLIDSGRYYIMSVSYAKVLSLQKRYAEGLQWIKPAADHKAVKSNEEQALYGLLLEKNGKNKEAFELYSKLTRDGKAEAGVKEGLKNTWIATGKKEKDFNAFMKSLSDSLTQKKAGTIHEMEVNYPAPTFALQTLAGKIIDLEKLKGRVVVLDFWATWCGPCVASFPVMQAAVDKYKGQPVDFLFIDSWESQADEEKRKQLVQNFANKKELRFDILMDTPKDPGTEPIKYNVIEQYKVKGIPAKFIIDKKGVVRYALTGFDGNFDASLVELSLLIDKLQKEPA</sequence>
<dbReference type="InterPro" id="IPR050553">
    <property type="entry name" value="Thioredoxin_ResA/DsbE_sf"/>
</dbReference>
<dbReference type="CDD" id="cd02966">
    <property type="entry name" value="TlpA_like_family"/>
    <property type="match status" value="2"/>
</dbReference>
<dbReference type="InterPro" id="IPR036249">
    <property type="entry name" value="Thioredoxin-like_sf"/>
</dbReference>
<feature type="chain" id="PRO_5020305662" evidence="2">
    <location>
        <begin position="21"/>
        <end position="681"/>
    </location>
</feature>
<dbReference type="Gene3D" id="3.40.30.10">
    <property type="entry name" value="Glutaredoxin"/>
    <property type="match status" value="2"/>
</dbReference>
<accession>A0A4Q7N4A2</accession>
<gene>
    <name evidence="4" type="ORF">EV199_1708</name>
</gene>
<dbReference type="PROSITE" id="PS00194">
    <property type="entry name" value="THIOREDOXIN_1"/>
    <property type="match status" value="2"/>
</dbReference>
<protein>
    <submittedName>
        <fullName evidence="4">Peroxiredoxin</fullName>
    </submittedName>
</protein>